<evidence type="ECO:0000256" key="1">
    <source>
        <dbReference type="SAM" id="MobiDB-lite"/>
    </source>
</evidence>
<reference evidence="2" key="2">
    <citation type="submission" date="2020-09" db="EMBL/GenBank/DDBJ databases">
        <authorList>
            <person name="Sun Q."/>
            <person name="Zhou Y."/>
        </authorList>
    </citation>
    <scope>NUCLEOTIDE SEQUENCE</scope>
    <source>
        <strain evidence="2">CGMCC 1.15519</strain>
    </source>
</reference>
<dbReference type="AlphaFoldDB" id="A0A916ZJ01"/>
<keyword evidence="3" id="KW-1185">Reference proteome</keyword>
<evidence type="ECO:0000313" key="2">
    <source>
        <dbReference type="EMBL" id="GGD98870.1"/>
    </source>
</evidence>
<gene>
    <name evidence="2" type="ORF">GCM10011529_01250</name>
</gene>
<evidence type="ECO:0000313" key="3">
    <source>
        <dbReference type="Proteomes" id="UP000635071"/>
    </source>
</evidence>
<comment type="caution">
    <text evidence="2">The sequence shown here is derived from an EMBL/GenBank/DDBJ whole genome shotgun (WGS) entry which is preliminary data.</text>
</comment>
<dbReference type="EMBL" id="BMJM01000001">
    <property type="protein sequence ID" value="GGD98870.1"/>
    <property type="molecule type" value="Genomic_DNA"/>
</dbReference>
<name>A0A916ZJ01_9SPHN</name>
<accession>A0A916ZJ01</accession>
<sequence length="86" mass="9231">MSGDGFVHRIVENLGGEVMQRALVRPADIHARSASYRFQALKDLDMAGIIVARGRGRGKQVAHPSGIGGAARREQGANADCLHPRK</sequence>
<proteinExistence type="predicted"/>
<feature type="region of interest" description="Disordered" evidence="1">
    <location>
        <begin position="60"/>
        <end position="86"/>
    </location>
</feature>
<organism evidence="2 3">
    <name type="scientific">Sandarakinorhabdus glacialis</name>
    <dbReference type="NCBI Taxonomy" id="1614636"/>
    <lineage>
        <taxon>Bacteria</taxon>
        <taxon>Pseudomonadati</taxon>
        <taxon>Pseudomonadota</taxon>
        <taxon>Alphaproteobacteria</taxon>
        <taxon>Sphingomonadales</taxon>
        <taxon>Sphingosinicellaceae</taxon>
        <taxon>Sandarakinorhabdus</taxon>
    </lineage>
</organism>
<dbReference type="Proteomes" id="UP000635071">
    <property type="component" value="Unassembled WGS sequence"/>
</dbReference>
<protein>
    <submittedName>
        <fullName evidence="2">Uncharacterized protein</fullName>
    </submittedName>
</protein>
<reference evidence="2" key="1">
    <citation type="journal article" date="2014" name="Int. J. Syst. Evol. Microbiol.">
        <title>Complete genome sequence of Corynebacterium casei LMG S-19264T (=DSM 44701T), isolated from a smear-ripened cheese.</title>
        <authorList>
            <consortium name="US DOE Joint Genome Institute (JGI-PGF)"/>
            <person name="Walter F."/>
            <person name="Albersmeier A."/>
            <person name="Kalinowski J."/>
            <person name="Ruckert C."/>
        </authorList>
    </citation>
    <scope>NUCLEOTIDE SEQUENCE</scope>
    <source>
        <strain evidence="2">CGMCC 1.15519</strain>
    </source>
</reference>